<keyword evidence="4" id="KW-1185">Reference proteome</keyword>
<dbReference type="OrthoDB" id="185175at2759"/>
<dbReference type="InterPro" id="IPR001849">
    <property type="entry name" value="PH_domain"/>
</dbReference>
<evidence type="ECO:0000313" key="2">
    <source>
        <dbReference type="EMBL" id="CAE0705862.1"/>
    </source>
</evidence>
<dbReference type="FunFam" id="2.30.29.30:FF:000286">
    <property type="entry name" value="PH-protein kinase domain containing protein"/>
    <property type="match status" value="1"/>
</dbReference>
<dbReference type="EMBL" id="CAKKNE010000001">
    <property type="protein sequence ID" value="CAH0365284.1"/>
    <property type="molecule type" value="Genomic_DNA"/>
</dbReference>
<evidence type="ECO:0000313" key="4">
    <source>
        <dbReference type="Proteomes" id="UP000789595"/>
    </source>
</evidence>
<evidence type="ECO:0000313" key="3">
    <source>
        <dbReference type="EMBL" id="CAH0365284.1"/>
    </source>
</evidence>
<proteinExistence type="predicted"/>
<accession>A0A7S4A7D4</accession>
<gene>
    <name evidence="2" type="ORF">PCAL00307_LOCUS21312</name>
    <name evidence="3" type="ORF">PECAL_1P17170</name>
</gene>
<sequence>MALYTDPATGIRYDTSNPDHSGWLTKQSAWLRDWRRRHFILKQSKLFFSKHEGSPPHGMIDLARCMTVKSAEFKARRRHALEVSTQDTTYLMCADTEKEKDDWIGAIGRAIVRCSATFTNDDGMDGASDDD</sequence>
<dbReference type="PANTHER" id="PTHR14336:SF8">
    <property type="entry name" value="PROTEIN OPY1"/>
    <property type="match status" value="1"/>
</dbReference>
<dbReference type="AlphaFoldDB" id="A0A7S4A7D4"/>
<evidence type="ECO:0000259" key="1">
    <source>
        <dbReference type="PROSITE" id="PS50003"/>
    </source>
</evidence>
<dbReference type="InterPro" id="IPR051707">
    <property type="entry name" value="PI-Interact_SigTrans_Reg"/>
</dbReference>
<dbReference type="PROSITE" id="PS50003">
    <property type="entry name" value="PH_DOMAIN"/>
    <property type="match status" value="1"/>
</dbReference>
<organism evidence="2">
    <name type="scientific">Pelagomonas calceolata</name>
    <dbReference type="NCBI Taxonomy" id="35677"/>
    <lineage>
        <taxon>Eukaryota</taxon>
        <taxon>Sar</taxon>
        <taxon>Stramenopiles</taxon>
        <taxon>Ochrophyta</taxon>
        <taxon>Pelagophyceae</taxon>
        <taxon>Pelagomonadales</taxon>
        <taxon>Pelagomonadaceae</taxon>
        <taxon>Pelagomonas</taxon>
    </lineage>
</organism>
<dbReference type="SMART" id="SM00233">
    <property type="entry name" value="PH"/>
    <property type="match status" value="1"/>
</dbReference>
<dbReference type="InterPro" id="IPR011993">
    <property type="entry name" value="PH-like_dom_sf"/>
</dbReference>
<dbReference type="Gene3D" id="2.30.29.30">
    <property type="entry name" value="Pleckstrin-homology domain (PH domain)/Phosphotyrosine-binding domain (PTB)"/>
    <property type="match status" value="1"/>
</dbReference>
<reference evidence="3" key="2">
    <citation type="submission" date="2021-11" db="EMBL/GenBank/DDBJ databases">
        <authorList>
            <consortium name="Genoscope - CEA"/>
            <person name="William W."/>
        </authorList>
    </citation>
    <scope>NUCLEOTIDE SEQUENCE</scope>
</reference>
<dbReference type="Proteomes" id="UP000789595">
    <property type="component" value="Unassembled WGS sequence"/>
</dbReference>
<dbReference type="SUPFAM" id="SSF50729">
    <property type="entry name" value="PH domain-like"/>
    <property type="match status" value="1"/>
</dbReference>
<protein>
    <recommendedName>
        <fullName evidence="1">PH domain-containing protein</fullName>
    </recommendedName>
</protein>
<dbReference type="EMBL" id="HBIW01024705">
    <property type="protein sequence ID" value="CAE0705862.1"/>
    <property type="molecule type" value="Transcribed_RNA"/>
</dbReference>
<reference evidence="2" key="1">
    <citation type="submission" date="2021-01" db="EMBL/GenBank/DDBJ databases">
        <authorList>
            <person name="Corre E."/>
            <person name="Pelletier E."/>
            <person name="Niang G."/>
            <person name="Scheremetjew M."/>
            <person name="Finn R."/>
            <person name="Kale V."/>
            <person name="Holt S."/>
            <person name="Cochrane G."/>
            <person name="Meng A."/>
            <person name="Brown T."/>
            <person name="Cohen L."/>
        </authorList>
    </citation>
    <scope>NUCLEOTIDE SEQUENCE</scope>
    <source>
        <strain evidence="2">CCMP1756</strain>
    </source>
</reference>
<name>A0A7S4A7D4_9STRA</name>
<feature type="domain" description="PH" evidence="1">
    <location>
        <begin position="17"/>
        <end position="112"/>
    </location>
</feature>
<dbReference type="Pfam" id="PF00169">
    <property type="entry name" value="PH"/>
    <property type="match status" value="1"/>
</dbReference>
<dbReference type="PANTHER" id="PTHR14336">
    <property type="entry name" value="TANDEM PH DOMAIN CONTAINING PROTEIN"/>
    <property type="match status" value="1"/>
</dbReference>